<gene>
    <name evidence="1" type="ORF">M9H77_04276</name>
</gene>
<reference evidence="2" key="1">
    <citation type="journal article" date="2023" name="Nat. Plants">
        <title>Single-cell RNA sequencing provides a high-resolution roadmap for understanding the multicellular compartmentation of specialized metabolism.</title>
        <authorList>
            <person name="Sun S."/>
            <person name="Shen X."/>
            <person name="Li Y."/>
            <person name="Li Y."/>
            <person name="Wang S."/>
            <person name="Li R."/>
            <person name="Zhang H."/>
            <person name="Shen G."/>
            <person name="Guo B."/>
            <person name="Wei J."/>
            <person name="Xu J."/>
            <person name="St-Pierre B."/>
            <person name="Chen S."/>
            <person name="Sun C."/>
        </authorList>
    </citation>
    <scope>NUCLEOTIDE SEQUENCE [LARGE SCALE GENOMIC DNA]</scope>
</reference>
<dbReference type="Proteomes" id="UP001060085">
    <property type="component" value="Linkage Group LG01"/>
</dbReference>
<dbReference type="EMBL" id="CM044701">
    <property type="protein sequence ID" value="KAI5683048.1"/>
    <property type="molecule type" value="Genomic_DNA"/>
</dbReference>
<evidence type="ECO:0000313" key="1">
    <source>
        <dbReference type="EMBL" id="KAI5683048.1"/>
    </source>
</evidence>
<organism evidence="1 2">
    <name type="scientific">Catharanthus roseus</name>
    <name type="common">Madagascar periwinkle</name>
    <name type="synonym">Vinca rosea</name>
    <dbReference type="NCBI Taxonomy" id="4058"/>
    <lineage>
        <taxon>Eukaryota</taxon>
        <taxon>Viridiplantae</taxon>
        <taxon>Streptophyta</taxon>
        <taxon>Embryophyta</taxon>
        <taxon>Tracheophyta</taxon>
        <taxon>Spermatophyta</taxon>
        <taxon>Magnoliopsida</taxon>
        <taxon>eudicotyledons</taxon>
        <taxon>Gunneridae</taxon>
        <taxon>Pentapetalae</taxon>
        <taxon>asterids</taxon>
        <taxon>lamiids</taxon>
        <taxon>Gentianales</taxon>
        <taxon>Apocynaceae</taxon>
        <taxon>Rauvolfioideae</taxon>
        <taxon>Vinceae</taxon>
        <taxon>Catharanthinae</taxon>
        <taxon>Catharanthus</taxon>
    </lineage>
</organism>
<comment type="caution">
    <text evidence="1">The sequence shown here is derived from an EMBL/GenBank/DDBJ whole genome shotgun (WGS) entry which is preliminary data.</text>
</comment>
<protein>
    <submittedName>
        <fullName evidence="1">Uncharacterized protein</fullName>
    </submittedName>
</protein>
<proteinExistence type="predicted"/>
<sequence>MECGVAFLGQPNEPLQFITENRSGVHRLPIPSTDPEHFRWSVSQRVMVNFISGGFIFRLFSNLNEKRKIDDLSEHSFWAIPQLRDLAFMDSKKLWLKLGIVTRTSDRILKKK</sequence>
<evidence type="ECO:0000313" key="2">
    <source>
        <dbReference type="Proteomes" id="UP001060085"/>
    </source>
</evidence>
<accession>A0ACC0CDI6</accession>
<keyword evidence="2" id="KW-1185">Reference proteome</keyword>
<name>A0ACC0CDI6_CATRO</name>